<organism evidence="4 5">
    <name type="scientific">Endozoicomonas euniceicola</name>
    <dbReference type="NCBI Taxonomy" id="1234143"/>
    <lineage>
        <taxon>Bacteria</taxon>
        <taxon>Pseudomonadati</taxon>
        <taxon>Pseudomonadota</taxon>
        <taxon>Gammaproteobacteria</taxon>
        <taxon>Oceanospirillales</taxon>
        <taxon>Endozoicomonadaceae</taxon>
        <taxon>Endozoicomonas</taxon>
    </lineage>
</organism>
<feature type="region of interest" description="Disordered" evidence="2">
    <location>
        <begin position="453"/>
        <end position="530"/>
    </location>
</feature>
<keyword evidence="3" id="KW-0732">Signal</keyword>
<feature type="coiled-coil region" evidence="1">
    <location>
        <begin position="1903"/>
        <end position="1941"/>
    </location>
</feature>
<feature type="chain" id="PRO_5047548455" evidence="3">
    <location>
        <begin position="33"/>
        <end position="2319"/>
    </location>
</feature>
<dbReference type="EMBL" id="CP103300">
    <property type="protein sequence ID" value="UYM16160.1"/>
    <property type="molecule type" value="Genomic_DNA"/>
</dbReference>
<evidence type="ECO:0000256" key="1">
    <source>
        <dbReference type="SAM" id="Coils"/>
    </source>
</evidence>
<sequence>MQKVGLFRCVALQILGFSLPSSLFVASPPVAATDEIICKSISSKPSTFPESPFLTDGSQFCFKPDGGSQSGFPKSALQYFLEGCAKSLLKTHSAAITFPVSLWHSNDALALPEAPFPPPSIAGLPFKNALIPDSAFSVSLGWKLQQALISRQGLAKKNSQPAIAFSLSNASMRVVIIREEAGRQLNLVSLYEKIVSIQIQSYLSLLDAEALNEVSGIVTGGGLASGSGGDGDDGDDGSYNTFDYDPEPLIVIHNDVVYPEQDSVSELISKNQKIKRLLLKILRRKMQLAIVAGNGDMARVLDNRIMLIEADLEHLASQNKQNTGATESEPVSPGVLSLLKASLATYSSELQGYDDDSLREALAQYTGSIDNQDIAIFTNGLPSQEKLLYLLWLDTPPGMVYHELKKRLGRQLWLWAGKYDDEDAKTSIDTLVFSLKALVQQYRESIASLPGQYSGRQVACGGESSQRSSTPIPTGGKGTGTGTVKRTSTDRRMDEEGGNDNEDSRRKMPRGEEGPSVDSGSIENSNRQITTLPGYVTGNLPLTSLDDGRIFMHTMTRRDLKQMKEKEIVVDKLIAYLKGSLGMSQTQLLTALIPALEFTPYLRKLSSDEEKDALDDPWKLQQYLIKALLTKMQHAFSLFSLQRSVGALIETNSRLIGYSYADRIHIADIEITKDQLGDETFREIKSRMISKKGSKNQTEKIKNIINDLVQRKKRSLQYWNSIYYQIISIQNPEVKNQIQTFTNRDDQHHGLLPYNEQQCEQLKAMIARQRLVVHPAFTVMKPLFFWLSQHHLGKQKLTSEKLGWLRSYFQKILYTSISLEDETLERLPVSKDPLADAEGASGIAGAIKSAVESARSEELASAVELFSKLLCDLTPSVTLKDRLAIVYTAMKFRNQELLKGLLVTSSMGEDVFLSMYKPLLILVYGLDPDADSKKKELIEKSLNCLLKTLLVRMAQCTSLIDKDGRISVDPTVLTKASALIAHHNATIRNALSDLQEEQEYMDYDDDGFVQNNKQISDDDYLALSEVAGAEVTCDRQQLILPEGKHLRNYIALQQRDAIPKREIRAERDGNRLVHDVLHVPQAKKLDLSIKAFEIPISYLFSAKNGIFIQHPEVVADFTRAVGEVASSVPASSETMEIIKSLLALSRTLRKTAGKAQSLLIAIESDCHDEILKKILGIVASTIEKIPDKHSKRQLLQYTACLLFFKTPHGAELNSLIKFLYTINSRAKELVYDNDGYGRFSNSETSKLKLMLAKLFNQKLVQPDGMQGEQIKKALITMLTSCYDINNVMNQLLESICPEGIATEDYKAMLEQQIAEFTGIFQGITEIDELTREVDIMDSNTEVVSENKMIEELKALIYDAAVLTDKFLTKAASSSSSPIAQNSISWGSANQASDFEKSVGVCLSHQLRDTLNDIGIFINGIDLENHLTEDDIADINNKIEKLATYLEQPTSEQTYLRDGHDRVAVTRDIIGLGGQLRKLQLKHANYCIRNPIATINQKCESARNDLMNLEKAGPLPTPEELQSTIDRLTVQGSDELTCDERTALASVQALRRSRSDRKNLLKAFEHKDFHQFKRTPEAVSEQISELSERYSEHDRRRHLELTYLEIQMNGLRRDPLIRNFSDEKDRKISEFMRKHQKTMSFLSKRQRECENHLVTGMPDAGGASSLSAVLGDMQLTHECQKLGITAAPASIREKQQLLGLATTVMPEMDQESSDSLFHMIGLRSTKIKKRKAVTDKWDENLTLIKEAKDEIMLKQQSKKEELCSKQKKAQQLNDYLTRSYDTKRNDFLRYSERLNKLLGDRKHAIIRIGNLDYPYVDAILAYQVYGNKENHFSTGVYFHSVTLEQQDASRWLSHFADVKKYEKNSLKTDKEWVDLAYRCKSERINPELLAEILQLIELERFLNLDDLEDRAATVSDQIKLLLQTQSDNLKRIDQKVREIEASFKKELDTQRQNTRDAQVALFHKAFEHGQGLSSRRMAQRYLCESFRRQQLQQTSTAGDVREKIVQQYKDFSEQERTGKSHEKLRQQYESLKENGHEYYIDRMPIEYPFRWDEDDPRMSWHSLIFNIINVKGAYPLLNHLFKKRVISPHELLIREKGQTVSSSALILAAAIGRYNSCQALLEALGEFESYFIELAHNLLTSSPSPDQRNLFHHVANLAKPDLIESMLKALNDISQKQDYDTDYPDDSLQNIVALDKAFILKELLSQRDYENRLPGDILLFRIGERIKNWPEGEMQKLYAFCNDFLINHMKQMWRVTAETLDVSQLHTMFECFIKGLGNVDELSPEGREQAGYFVRSLLRIIRVHGPKGVQDALLNEMASF</sequence>
<keyword evidence="1" id="KW-0175">Coiled coil</keyword>
<protein>
    <submittedName>
        <fullName evidence="4">Uncharacterized protein</fullName>
    </submittedName>
</protein>
<name>A0ABY6GTS3_9GAMM</name>
<dbReference type="RefSeq" id="WP_262598468.1">
    <property type="nucleotide sequence ID" value="NZ_CP103300.1"/>
</dbReference>
<evidence type="ECO:0000256" key="2">
    <source>
        <dbReference type="SAM" id="MobiDB-lite"/>
    </source>
</evidence>
<proteinExistence type="predicted"/>
<evidence type="ECO:0000256" key="3">
    <source>
        <dbReference type="SAM" id="SignalP"/>
    </source>
</evidence>
<accession>A0ABY6GTS3</accession>
<feature type="compositionally biased region" description="Polar residues" evidence="2">
    <location>
        <begin position="518"/>
        <end position="530"/>
    </location>
</feature>
<evidence type="ECO:0000313" key="4">
    <source>
        <dbReference type="EMBL" id="UYM16160.1"/>
    </source>
</evidence>
<evidence type="ECO:0000313" key="5">
    <source>
        <dbReference type="Proteomes" id="UP001163255"/>
    </source>
</evidence>
<reference evidence="4" key="1">
    <citation type="submission" date="2022-10" db="EMBL/GenBank/DDBJ databases">
        <title>Completed Genome Sequence of two octocoral isolated bacterium, Endozoicomonas euniceicola EF212T and Endozoicomonas gorgoniicola PS125T.</title>
        <authorList>
            <person name="Chiou Y.-J."/>
            <person name="Chen Y.-H."/>
        </authorList>
    </citation>
    <scope>NUCLEOTIDE SEQUENCE</scope>
    <source>
        <strain evidence="4">EF212</strain>
    </source>
</reference>
<feature type="compositionally biased region" description="Basic and acidic residues" evidence="2">
    <location>
        <begin position="502"/>
        <end position="513"/>
    </location>
</feature>
<gene>
    <name evidence="4" type="ORF">NX720_25745</name>
</gene>
<feature type="signal peptide" evidence="3">
    <location>
        <begin position="1"/>
        <end position="32"/>
    </location>
</feature>
<keyword evidence="5" id="KW-1185">Reference proteome</keyword>
<dbReference type="Proteomes" id="UP001163255">
    <property type="component" value="Chromosome"/>
</dbReference>